<feature type="domain" description="MAGE" evidence="1">
    <location>
        <begin position="91"/>
        <end position="272"/>
    </location>
</feature>
<dbReference type="SMART" id="SM01373">
    <property type="entry name" value="MAGE"/>
    <property type="match status" value="1"/>
</dbReference>
<organism evidence="2 3">
    <name type="scientific">Bison bison bison</name>
    <name type="common">North American plains bison</name>
    <dbReference type="NCBI Taxonomy" id="43346"/>
    <lineage>
        <taxon>Eukaryota</taxon>
        <taxon>Metazoa</taxon>
        <taxon>Chordata</taxon>
        <taxon>Craniata</taxon>
        <taxon>Vertebrata</taxon>
        <taxon>Euteleostomi</taxon>
        <taxon>Mammalia</taxon>
        <taxon>Eutheria</taxon>
        <taxon>Laurasiatheria</taxon>
        <taxon>Artiodactyla</taxon>
        <taxon>Ruminantia</taxon>
        <taxon>Pecora</taxon>
        <taxon>Bovidae</taxon>
        <taxon>Bovinae</taxon>
        <taxon>Bison</taxon>
    </lineage>
</organism>
<keyword evidence="2" id="KW-1185">Reference proteome</keyword>
<dbReference type="RefSeq" id="XP_010831938.1">
    <property type="nucleotide sequence ID" value="XM_010833636.1"/>
</dbReference>
<name>A0A6P3GK33_BISBB</name>
<proteinExistence type="predicted"/>
<dbReference type="Gene3D" id="1.10.10.1200">
    <property type="entry name" value="MAGE homology domain, winged helix WH1 motif"/>
    <property type="match status" value="1"/>
</dbReference>
<dbReference type="InterPro" id="IPR002190">
    <property type="entry name" value="MHD_dom"/>
</dbReference>
<gene>
    <name evidence="3" type="primary">LOC104984041</name>
</gene>
<sequence>MDLKIKVELQNVHFCPVILGSVGFKVLDLKGGACHWGTEYLPGFSGSLLLTCCHTASLLSQSGENFRSQEEEGPSISEAPPDPQFLLSHELNKQVTELVQFLCVKYVTKESTPKAEMLRSVIREHKDNFPVIFSKVCECVEVVSGIEVKEVDPTSHSYDPVKSLNLSYDKRLSDDRGTPKTSLLILILGMTFMEGNCAPKEKIWEVLNMMGLYAGQKDSIYGESSKLINNDLMKEQYLDYQQVSTVILYDYGFLWGPRAYAETSKMKVLEFFLPTSDGWD</sequence>
<dbReference type="InterPro" id="IPR037445">
    <property type="entry name" value="MAGE"/>
</dbReference>
<evidence type="ECO:0000313" key="3">
    <source>
        <dbReference type="RefSeq" id="XP_010831938.1"/>
    </source>
</evidence>
<dbReference type="GO" id="GO:0000122">
    <property type="term" value="P:negative regulation of transcription by RNA polymerase II"/>
    <property type="evidence" value="ECO:0007669"/>
    <property type="project" value="TreeGrafter"/>
</dbReference>
<evidence type="ECO:0000259" key="1">
    <source>
        <dbReference type="PROSITE" id="PS50838"/>
    </source>
</evidence>
<dbReference type="Proteomes" id="UP000515208">
    <property type="component" value="Unplaced"/>
</dbReference>
<dbReference type="GO" id="GO:0005634">
    <property type="term" value="C:nucleus"/>
    <property type="evidence" value="ECO:0007669"/>
    <property type="project" value="TreeGrafter"/>
</dbReference>
<dbReference type="AlphaFoldDB" id="A0A6P3GK33"/>
<evidence type="ECO:0000313" key="2">
    <source>
        <dbReference type="Proteomes" id="UP000515208"/>
    </source>
</evidence>
<accession>A0A6P3GK33</accession>
<protein>
    <submittedName>
        <fullName evidence="3">LOW QUALITY PROTEIN: putative MAGE domain-containing protein MAGEA13P</fullName>
    </submittedName>
</protein>
<dbReference type="InterPro" id="IPR041898">
    <property type="entry name" value="MAGE_WH1"/>
</dbReference>
<dbReference type="GeneID" id="104984041"/>
<dbReference type="InterPro" id="IPR041899">
    <property type="entry name" value="MAGE_WH2"/>
</dbReference>
<dbReference type="FunFam" id="1.10.10.1200:FF:000007">
    <property type="entry name" value="Melanoma-associated antigen C2"/>
    <property type="match status" value="1"/>
</dbReference>
<dbReference type="PROSITE" id="PS50838">
    <property type="entry name" value="MAGE"/>
    <property type="match status" value="1"/>
</dbReference>
<reference evidence="3" key="1">
    <citation type="submission" date="2025-08" db="UniProtKB">
        <authorList>
            <consortium name="RefSeq"/>
        </authorList>
    </citation>
    <scope>IDENTIFICATION</scope>
    <source>
        <tissue evidence="3">Blood</tissue>
    </source>
</reference>
<dbReference type="PANTHER" id="PTHR11736">
    <property type="entry name" value="MELANOMA-ASSOCIATED ANTIGEN MAGE ANTIGEN"/>
    <property type="match status" value="1"/>
</dbReference>
<dbReference type="PANTHER" id="PTHR11736:SF159">
    <property type="entry name" value="MAGE DOMAIN-CONTAINING PROTEIN"/>
    <property type="match status" value="1"/>
</dbReference>
<dbReference type="FunFam" id="1.10.10.1210:FF:000001">
    <property type="entry name" value="melanoma-associated antigen D1"/>
    <property type="match status" value="1"/>
</dbReference>
<dbReference type="Gene3D" id="1.10.10.1210">
    <property type="entry name" value="MAGE homology domain, winged helix WH2 motif"/>
    <property type="match status" value="1"/>
</dbReference>
<dbReference type="KEGG" id="bbis:104984041"/>
<dbReference type="Pfam" id="PF01454">
    <property type="entry name" value="MAGE"/>
    <property type="match status" value="1"/>
</dbReference>